<accession>A0A499UXI1</accession>
<keyword evidence="2" id="KW-1133">Transmembrane helix</keyword>
<dbReference type="AlphaFoldDB" id="A0A499UXI1"/>
<proteinExistence type="predicted"/>
<keyword evidence="2" id="KW-0472">Membrane</keyword>
<feature type="transmembrane region" description="Helical" evidence="2">
    <location>
        <begin position="157"/>
        <end position="181"/>
    </location>
</feature>
<evidence type="ECO:0000256" key="1">
    <source>
        <dbReference type="SAM" id="MobiDB-lite"/>
    </source>
</evidence>
<gene>
    <name evidence="3" type="ORF">SSPO_041270</name>
</gene>
<feature type="region of interest" description="Disordered" evidence="1">
    <location>
        <begin position="1"/>
        <end position="57"/>
    </location>
</feature>
<name>A0A499UXI1_9ACTN</name>
<organism evidence="3 4">
    <name type="scientific">Streptomyces antimycoticus</name>
    <dbReference type="NCBI Taxonomy" id="68175"/>
    <lineage>
        <taxon>Bacteria</taxon>
        <taxon>Bacillati</taxon>
        <taxon>Actinomycetota</taxon>
        <taxon>Actinomycetes</taxon>
        <taxon>Kitasatosporales</taxon>
        <taxon>Streptomycetaceae</taxon>
        <taxon>Streptomyces</taxon>
        <taxon>Streptomyces violaceusniger group</taxon>
    </lineage>
</organism>
<sequence>MPGISQKMPSVTPQGLVRDGLAARRMDPTVPPAVGRKPTGTPPLPPPERPRSTPVPHGAVAARRYDQCIAGMRPTEVHVMSESSVSGSGGGAMSGRSDSPAVALGPTAVVLGVFSAIGAWVPALVLITLPWAILGGALATVLGAMGIHHARRGVGRLWAAVAGTALGVLGFVGPTALLWGFGG</sequence>
<feature type="transmembrane region" description="Helical" evidence="2">
    <location>
        <begin position="101"/>
        <end position="121"/>
    </location>
</feature>
<feature type="transmembrane region" description="Helical" evidence="2">
    <location>
        <begin position="127"/>
        <end position="145"/>
    </location>
</feature>
<protein>
    <submittedName>
        <fullName evidence="3">Uncharacterized protein</fullName>
    </submittedName>
</protein>
<evidence type="ECO:0000313" key="4">
    <source>
        <dbReference type="Proteomes" id="UP000463951"/>
    </source>
</evidence>
<reference evidence="3 4" key="1">
    <citation type="journal article" date="2020" name="Int. J. Syst. Evol. Microbiol.">
        <title>Reclassification of Streptomyces castelarensis and Streptomyces sporoclivatus as later heterotypic synonyms of Streptomyces antimycoticus.</title>
        <authorList>
            <person name="Komaki H."/>
            <person name="Tamura T."/>
        </authorList>
    </citation>
    <scope>NUCLEOTIDE SEQUENCE [LARGE SCALE GENOMIC DNA]</scope>
    <source>
        <strain evidence="3 4">NBRC 100767</strain>
    </source>
</reference>
<dbReference type="Proteomes" id="UP000463951">
    <property type="component" value="Chromosome"/>
</dbReference>
<keyword evidence="2" id="KW-0812">Transmembrane</keyword>
<dbReference type="EMBL" id="AP019620">
    <property type="protein sequence ID" value="BBJ41409.1"/>
    <property type="molecule type" value="Genomic_DNA"/>
</dbReference>
<evidence type="ECO:0000313" key="3">
    <source>
        <dbReference type="EMBL" id="BBJ41409.1"/>
    </source>
</evidence>
<evidence type="ECO:0000256" key="2">
    <source>
        <dbReference type="SAM" id="Phobius"/>
    </source>
</evidence>